<dbReference type="PANTHER" id="PTHR12514">
    <property type="entry name" value="ENHANCER OF YELLOW 2 TRANSCRIPTION FACTOR"/>
    <property type="match status" value="1"/>
</dbReference>
<dbReference type="EMBL" id="KL596621">
    <property type="protein sequence ID" value="KER33883.1"/>
    <property type="molecule type" value="Genomic_DNA"/>
</dbReference>
<dbReference type="GO" id="GO:0005643">
    <property type="term" value="C:nuclear pore"/>
    <property type="evidence" value="ECO:0007669"/>
    <property type="project" value="InterPro"/>
</dbReference>
<dbReference type="GO" id="GO:0006406">
    <property type="term" value="P:mRNA export from nucleus"/>
    <property type="evidence" value="ECO:0007669"/>
    <property type="project" value="InterPro"/>
</dbReference>
<name>A0A075A2D1_OPIVI</name>
<organism evidence="2 3">
    <name type="scientific">Opisthorchis viverrini</name>
    <name type="common">Southeast Asian liver fluke</name>
    <dbReference type="NCBI Taxonomy" id="6198"/>
    <lineage>
        <taxon>Eukaryota</taxon>
        <taxon>Metazoa</taxon>
        <taxon>Spiralia</taxon>
        <taxon>Lophotrochozoa</taxon>
        <taxon>Platyhelminthes</taxon>
        <taxon>Trematoda</taxon>
        <taxon>Digenea</taxon>
        <taxon>Opisthorchiida</taxon>
        <taxon>Opisthorchiata</taxon>
        <taxon>Opisthorchiidae</taxon>
        <taxon>Opisthorchis</taxon>
    </lineage>
</organism>
<dbReference type="RefSeq" id="XP_009162335.1">
    <property type="nucleotide sequence ID" value="XM_009164071.1"/>
</dbReference>
<dbReference type="AlphaFoldDB" id="A0A075A2D1"/>
<sequence>MPIPPSNFPVLLRASSEPPEELVEKVVRRLQTTGELMRLAAFIPGRLSELGWCDRVMELCREYIRNHSASGPGIKTGSPPGTGGLKEPLEVSVDDMVRELTPNVKYWVPEELYKELKYRIMEFIGEQGLD</sequence>
<evidence type="ECO:0000313" key="2">
    <source>
        <dbReference type="EMBL" id="KER33883.1"/>
    </source>
</evidence>
<dbReference type="OrthoDB" id="6221744at2759"/>
<feature type="region of interest" description="Disordered" evidence="1">
    <location>
        <begin position="69"/>
        <end position="88"/>
    </location>
</feature>
<keyword evidence="3" id="KW-1185">Reference proteome</keyword>
<gene>
    <name evidence="2" type="ORF">T265_00326</name>
</gene>
<dbReference type="Pfam" id="PF10163">
    <property type="entry name" value="EnY2"/>
    <property type="match status" value="1"/>
</dbReference>
<accession>A0A075A2D1</accession>
<proteinExistence type="predicted"/>
<dbReference type="InterPro" id="IPR038212">
    <property type="entry name" value="TF_EnY2_sf"/>
</dbReference>
<reference evidence="2 3" key="1">
    <citation type="submission" date="2013-11" db="EMBL/GenBank/DDBJ databases">
        <title>Opisthorchis viverrini - life in the bile duct.</title>
        <authorList>
            <person name="Young N.D."/>
            <person name="Nagarajan N."/>
            <person name="Lin S.J."/>
            <person name="Korhonen P.K."/>
            <person name="Jex A.R."/>
            <person name="Hall R.S."/>
            <person name="Safavi-Hemami H."/>
            <person name="Kaewkong W."/>
            <person name="Bertrand D."/>
            <person name="Gao S."/>
            <person name="Seet Q."/>
            <person name="Wongkham S."/>
            <person name="Teh B.T."/>
            <person name="Wongkham C."/>
            <person name="Intapan P.M."/>
            <person name="Maleewong W."/>
            <person name="Yang X."/>
            <person name="Hu M."/>
            <person name="Wang Z."/>
            <person name="Hofmann A."/>
            <person name="Sternberg P.W."/>
            <person name="Tan P."/>
            <person name="Wang J."/>
            <person name="Gasser R.B."/>
        </authorList>
    </citation>
    <scope>NUCLEOTIDE SEQUENCE [LARGE SCALE GENOMIC DNA]</scope>
</reference>
<dbReference type="GO" id="GO:0000124">
    <property type="term" value="C:SAGA complex"/>
    <property type="evidence" value="ECO:0007669"/>
    <property type="project" value="InterPro"/>
</dbReference>
<dbReference type="Proteomes" id="UP000054324">
    <property type="component" value="Unassembled WGS sequence"/>
</dbReference>
<dbReference type="CTD" id="20314514"/>
<protein>
    <recommendedName>
        <fullName evidence="4">Transcription and mRNA export factor ENY2</fullName>
    </recommendedName>
</protein>
<dbReference type="GO" id="GO:0003713">
    <property type="term" value="F:transcription coactivator activity"/>
    <property type="evidence" value="ECO:0007669"/>
    <property type="project" value="InterPro"/>
</dbReference>
<dbReference type="GeneID" id="20314514"/>
<evidence type="ECO:0008006" key="4">
    <source>
        <dbReference type="Google" id="ProtNLM"/>
    </source>
</evidence>
<evidence type="ECO:0000256" key="1">
    <source>
        <dbReference type="SAM" id="MobiDB-lite"/>
    </source>
</evidence>
<evidence type="ECO:0000313" key="3">
    <source>
        <dbReference type="Proteomes" id="UP000054324"/>
    </source>
</evidence>
<dbReference type="KEGG" id="ovi:T265_00326"/>
<dbReference type="InterPro" id="IPR018783">
    <property type="entry name" value="TF_ENY2"/>
</dbReference>
<dbReference type="STRING" id="6198.A0A075A2D1"/>
<dbReference type="Gene3D" id="1.10.246.140">
    <property type="match status" value="1"/>
</dbReference>